<dbReference type="EMBL" id="JACORT010000017">
    <property type="protein sequence ID" value="MBC5786372.1"/>
    <property type="molecule type" value="Genomic_DNA"/>
</dbReference>
<proteinExistence type="predicted"/>
<dbReference type="Pfam" id="PF08867">
    <property type="entry name" value="FRG"/>
    <property type="match status" value="1"/>
</dbReference>
<comment type="caution">
    <text evidence="2">The sequence shown here is derived from an EMBL/GenBank/DDBJ whole genome shotgun (WGS) entry which is preliminary data.</text>
</comment>
<dbReference type="AlphaFoldDB" id="A0A923SHY4"/>
<keyword evidence="3" id="KW-1185">Reference proteome</keyword>
<name>A0A923SHY4_9BURK</name>
<protein>
    <submittedName>
        <fullName evidence="2">FRG domain-containing protein</fullName>
    </submittedName>
</protein>
<sequence>MPAVDIQHFDSADAFLHALRRSNDVWWTEGGTVSPWIFRGIGDAGRWKLLPSAWRGDQSRLAPLIARVVSCGLHVPQEASMDATVRYYYECQAAELEALYQFAHLANSAGFSVDRDALQPHQSPLLAGRAHAFRGEGRNPDIELLALAQHHGIPTRLLDWSENPAIAAFFAASPLWRQEPSAGICVWALDTSYLQTDYGGLQRFGPFGVLVHRVPRGSNPYLHSQGGVLTELLGPEKHFLKHRTWPSLEEVFAEVKTGVPILIGHVLEPSEVPRLAQLLDREGINHSVLMPSLDNVATTVVRRWEVRR</sequence>
<organism evidence="2 3">
    <name type="scientific">Ramlibacter cellulosilyticus</name>
    <dbReference type="NCBI Taxonomy" id="2764187"/>
    <lineage>
        <taxon>Bacteria</taxon>
        <taxon>Pseudomonadati</taxon>
        <taxon>Pseudomonadota</taxon>
        <taxon>Betaproteobacteria</taxon>
        <taxon>Burkholderiales</taxon>
        <taxon>Comamonadaceae</taxon>
        <taxon>Ramlibacter</taxon>
    </lineage>
</organism>
<reference evidence="2" key="1">
    <citation type="submission" date="2020-08" db="EMBL/GenBank/DDBJ databases">
        <title>Ramlibacter sp. USB13 16S ribosomal RNA gene genome sequencing and assembly.</title>
        <authorList>
            <person name="Kang M."/>
        </authorList>
    </citation>
    <scope>NUCLEOTIDE SEQUENCE</scope>
    <source>
        <strain evidence="2">USB13</strain>
    </source>
</reference>
<dbReference type="SMART" id="SM00901">
    <property type="entry name" value="FRG"/>
    <property type="match status" value="1"/>
</dbReference>
<dbReference type="Proteomes" id="UP000608513">
    <property type="component" value="Unassembled WGS sequence"/>
</dbReference>
<dbReference type="InterPro" id="IPR014966">
    <property type="entry name" value="FRG-dom"/>
</dbReference>
<feature type="domain" description="FRG" evidence="1">
    <location>
        <begin position="32"/>
        <end position="187"/>
    </location>
</feature>
<accession>A0A923SHY4</accession>
<dbReference type="RefSeq" id="WP_187079110.1">
    <property type="nucleotide sequence ID" value="NZ_JACORT010000017.1"/>
</dbReference>
<evidence type="ECO:0000259" key="1">
    <source>
        <dbReference type="SMART" id="SM00901"/>
    </source>
</evidence>
<evidence type="ECO:0000313" key="3">
    <source>
        <dbReference type="Proteomes" id="UP000608513"/>
    </source>
</evidence>
<gene>
    <name evidence="2" type="ORF">H8N03_25770</name>
</gene>
<evidence type="ECO:0000313" key="2">
    <source>
        <dbReference type="EMBL" id="MBC5786372.1"/>
    </source>
</evidence>